<dbReference type="OrthoDB" id="107779at2759"/>
<feature type="region of interest" description="Disordered" evidence="2">
    <location>
        <begin position="150"/>
        <end position="188"/>
    </location>
</feature>
<dbReference type="Proteomes" id="UP000760860">
    <property type="component" value="Unassembled WGS sequence"/>
</dbReference>
<dbReference type="InterPro" id="IPR006600">
    <property type="entry name" value="HTH_CenpB_DNA-bd_dom"/>
</dbReference>
<dbReference type="Proteomes" id="UP000697107">
    <property type="component" value="Unassembled WGS sequence"/>
</dbReference>
<evidence type="ECO:0000256" key="1">
    <source>
        <dbReference type="ARBA" id="ARBA00023125"/>
    </source>
</evidence>
<evidence type="ECO:0000313" key="6">
    <source>
        <dbReference type="EMBL" id="KAG2940331.1"/>
    </source>
</evidence>
<reference evidence="9 10" key="1">
    <citation type="submission" date="2018-01" db="EMBL/GenBank/DDBJ databases">
        <title>Draft genome of the strawberry crown rot pathogen Phytophthora cactorum.</title>
        <authorList>
            <person name="Armitage A.D."/>
            <person name="Lysoe E."/>
            <person name="Nellist C.F."/>
            <person name="Harrison R.J."/>
            <person name="Brurberg M.B."/>
        </authorList>
    </citation>
    <scope>NUCLEOTIDE SEQUENCE [LARGE SCALE GENOMIC DNA]</scope>
    <source>
        <strain evidence="9 10">10300</strain>
    </source>
</reference>
<dbReference type="InterPro" id="IPR009057">
    <property type="entry name" value="Homeodomain-like_sf"/>
</dbReference>
<evidence type="ECO:0000256" key="2">
    <source>
        <dbReference type="SAM" id="MobiDB-lite"/>
    </source>
</evidence>
<dbReference type="Pfam" id="PF03221">
    <property type="entry name" value="HTH_Tnp_Tc5"/>
    <property type="match status" value="1"/>
</dbReference>
<evidence type="ECO:0000313" key="8">
    <source>
        <dbReference type="EMBL" id="KAG3221269.1"/>
    </source>
</evidence>
<dbReference type="Proteomes" id="UP000251314">
    <property type="component" value="Unassembled WGS sequence"/>
</dbReference>
<dbReference type="SMART" id="SM00674">
    <property type="entry name" value="CENPB"/>
    <property type="match status" value="1"/>
</dbReference>
<sequence>MPPKQQRTFLTNAQKLQLKQFWSEHPDLQLLAVVDWVRERFGVSVGRATLYRIYHAPVETFAGNAQKKKGRRVKFPALEKDILAFYEENRQLGDSNGLALSDEALLRAAAELRARHGISETELKLSNGWLHRFKERHALRIVPHATGDKAATDATQTVTDGASEATQIATEKPKRKPRAPRRRKTTNQLSAQILQAECDIVGSIEGPDEADTASNNQPLLVTGDNASNALEDTAAIATVNIPTAAIQPLTYLSAVAADSVAAVGFVRWKLHGGMAHEDLLSVDNDAVAVLRTASYQINVELHHSSSPPRTSAVIFKVWAGVEMLGQCKHSVRSEGGRTLSVQQLVCTLSAQTVIRVEYHAPGVVYNDSRLVLRLLDVFA</sequence>
<organism evidence="9 10">
    <name type="scientific">Phytophthora cactorum</name>
    <dbReference type="NCBI Taxonomy" id="29920"/>
    <lineage>
        <taxon>Eukaryota</taxon>
        <taxon>Sar</taxon>
        <taxon>Stramenopiles</taxon>
        <taxon>Oomycota</taxon>
        <taxon>Peronosporomycetes</taxon>
        <taxon>Peronosporales</taxon>
        <taxon>Peronosporaceae</taxon>
        <taxon>Phytophthora</taxon>
    </lineage>
</organism>
<dbReference type="EMBL" id="RCML01000260">
    <property type="protein sequence ID" value="KAG2983355.1"/>
    <property type="molecule type" value="Genomic_DNA"/>
</dbReference>
<dbReference type="EMBL" id="RCMK01000259">
    <property type="protein sequence ID" value="KAG2940331.1"/>
    <property type="molecule type" value="Genomic_DNA"/>
</dbReference>
<evidence type="ECO:0000313" key="4">
    <source>
        <dbReference type="EMBL" id="KAG2868623.1"/>
    </source>
</evidence>
<proteinExistence type="predicted"/>
<dbReference type="PROSITE" id="PS51253">
    <property type="entry name" value="HTH_CENPB"/>
    <property type="match status" value="1"/>
</dbReference>
<protein>
    <recommendedName>
        <fullName evidence="3">HTH CENPB-type domain-containing protein</fullName>
    </recommendedName>
</protein>
<evidence type="ECO:0000313" key="5">
    <source>
        <dbReference type="EMBL" id="KAG2922826.1"/>
    </source>
</evidence>
<evidence type="ECO:0000313" key="9">
    <source>
        <dbReference type="EMBL" id="RAW30140.1"/>
    </source>
</evidence>
<evidence type="ECO:0000313" key="7">
    <source>
        <dbReference type="EMBL" id="KAG2983355.1"/>
    </source>
</evidence>
<accession>A0A329S0T2</accession>
<dbReference type="EMBL" id="RCMV01000226">
    <property type="protein sequence ID" value="KAG3221269.1"/>
    <property type="molecule type" value="Genomic_DNA"/>
</dbReference>
<dbReference type="AlphaFoldDB" id="A0A329S0T2"/>
<dbReference type="SUPFAM" id="SSF46689">
    <property type="entry name" value="Homeodomain-like"/>
    <property type="match status" value="1"/>
</dbReference>
<evidence type="ECO:0000313" key="10">
    <source>
        <dbReference type="Proteomes" id="UP000251314"/>
    </source>
</evidence>
<dbReference type="Gene3D" id="1.10.10.60">
    <property type="entry name" value="Homeodomain-like"/>
    <property type="match status" value="1"/>
</dbReference>
<comment type="caution">
    <text evidence="9">The sequence shown here is derived from an EMBL/GenBank/DDBJ whole genome shotgun (WGS) entry which is preliminary data.</text>
</comment>
<reference evidence="4" key="2">
    <citation type="submission" date="2018-10" db="EMBL/GenBank/DDBJ databases">
        <title>Effector identification in a new, highly contiguous assembly of the strawberry crown rot pathogen Phytophthora cactorum.</title>
        <authorList>
            <person name="Armitage A.D."/>
            <person name="Nellist C.F."/>
            <person name="Bates H."/>
            <person name="Vickerstaff R.J."/>
            <person name="Harrison R.J."/>
        </authorList>
    </citation>
    <scope>NUCLEOTIDE SEQUENCE</scope>
    <source>
        <strain evidence="4">15-7</strain>
        <strain evidence="5">4032</strain>
        <strain evidence="6">4040</strain>
        <strain evidence="7">P415</strain>
        <strain evidence="8">P421</strain>
    </source>
</reference>
<dbReference type="Proteomes" id="UP000735874">
    <property type="component" value="Unassembled WGS sequence"/>
</dbReference>
<dbReference type="EMBL" id="RCMI01000246">
    <property type="protein sequence ID" value="KAG2922826.1"/>
    <property type="molecule type" value="Genomic_DNA"/>
</dbReference>
<feature type="compositionally biased region" description="Polar residues" evidence="2">
    <location>
        <begin position="153"/>
        <end position="169"/>
    </location>
</feature>
<name>A0A329S0T2_9STRA</name>
<dbReference type="EMBL" id="RCMG01000009">
    <property type="protein sequence ID" value="KAG2868623.1"/>
    <property type="molecule type" value="Genomic_DNA"/>
</dbReference>
<dbReference type="GO" id="GO:0003677">
    <property type="term" value="F:DNA binding"/>
    <property type="evidence" value="ECO:0007669"/>
    <property type="project" value="UniProtKB-KW"/>
</dbReference>
<keyword evidence="1" id="KW-0238">DNA-binding</keyword>
<evidence type="ECO:0000259" key="3">
    <source>
        <dbReference type="PROSITE" id="PS51253"/>
    </source>
</evidence>
<keyword evidence="10" id="KW-1185">Reference proteome</keyword>
<feature type="domain" description="HTH CENPB-type" evidence="3">
    <location>
        <begin position="66"/>
        <end position="143"/>
    </location>
</feature>
<dbReference type="VEuPathDB" id="FungiDB:PC110_g13493"/>
<feature type="compositionally biased region" description="Basic residues" evidence="2">
    <location>
        <begin position="173"/>
        <end position="185"/>
    </location>
</feature>
<dbReference type="EMBL" id="MJFZ01000386">
    <property type="protein sequence ID" value="RAW30140.1"/>
    <property type="molecule type" value="Genomic_DNA"/>
</dbReference>
<dbReference type="Proteomes" id="UP000774804">
    <property type="component" value="Unassembled WGS sequence"/>
</dbReference>
<dbReference type="Proteomes" id="UP000736787">
    <property type="component" value="Unassembled WGS sequence"/>
</dbReference>
<gene>
    <name evidence="9" type="ORF">PC110_g13493</name>
    <name evidence="4" type="ORF">PC113_g910</name>
    <name evidence="5" type="ORF">PC115_g9133</name>
    <name evidence="6" type="ORF">PC117_g10570</name>
    <name evidence="7" type="ORF">PC118_g9478</name>
    <name evidence="8" type="ORF">PC129_g7993</name>
</gene>